<keyword evidence="2" id="KW-0732">Signal</keyword>
<keyword evidence="5" id="KW-1185">Reference proteome</keyword>
<dbReference type="PANTHER" id="PTHR11647:SF1">
    <property type="entry name" value="COLLAPSIN RESPONSE MEDIATOR PROTEIN"/>
    <property type="match status" value="1"/>
</dbReference>
<dbReference type="GO" id="GO:0016812">
    <property type="term" value="F:hydrolase activity, acting on carbon-nitrogen (but not peptide) bonds, in cyclic amides"/>
    <property type="evidence" value="ECO:0007669"/>
    <property type="project" value="TreeGrafter"/>
</dbReference>
<dbReference type="KEGG" id="agv:OJF2_35650"/>
<dbReference type="EC" id="3.5.1.82" evidence="4"/>
<organism evidence="4 5">
    <name type="scientific">Aquisphaera giovannonii</name>
    <dbReference type="NCBI Taxonomy" id="406548"/>
    <lineage>
        <taxon>Bacteria</taxon>
        <taxon>Pseudomonadati</taxon>
        <taxon>Planctomycetota</taxon>
        <taxon>Planctomycetia</taxon>
        <taxon>Isosphaerales</taxon>
        <taxon>Isosphaeraceae</taxon>
        <taxon>Aquisphaera</taxon>
    </lineage>
</organism>
<protein>
    <submittedName>
        <fullName evidence="4">N-acyl-D-glutamate deacylase</fullName>
        <ecNumber evidence="4">3.5.1.82</ecNumber>
    </submittedName>
</protein>
<dbReference type="Proteomes" id="UP000324233">
    <property type="component" value="Chromosome"/>
</dbReference>
<dbReference type="InterPro" id="IPR013108">
    <property type="entry name" value="Amidohydro_3"/>
</dbReference>
<dbReference type="CDD" id="cd01297">
    <property type="entry name" value="D-aminoacylase"/>
    <property type="match status" value="1"/>
</dbReference>
<reference evidence="4 5" key="1">
    <citation type="submission" date="2019-08" db="EMBL/GenBank/DDBJ databases">
        <title>Deep-cultivation of Planctomycetes and their phenomic and genomic characterization uncovers novel biology.</title>
        <authorList>
            <person name="Wiegand S."/>
            <person name="Jogler M."/>
            <person name="Boedeker C."/>
            <person name="Pinto D."/>
            <person name="Vollmers J."/>
            <person name="Rivas-Marin E."/>
            <person name="Kohn T."/>
            <person name="Peeters S.H."/>
            <person name="Heuer A."/>
            <person name="Rast P."/>
            <person name="Oberbeckmann S."/>
            <person name="Bunk B."/>
            <person name="Jeske O."/>
            <person name="Meyerdierks A."/>
            <person name="Storesund J.E."/>
            <person name="Kallscheuer N."/>
            <person name="Luecker S."/>
            <person name="Lage O.M."/>
            <person name="Pohl T."/>
            <person name="Merkel B.J."/>
            <person name="Hornburger P."/>
            <person name="Mueller R.-W."/>
            <person name="Bruemmer F."/>
            <person name="Labrenz M."/>
            <person name="Spormann A.M."/>
            <person name="Op den Camp H."/>
            <person name="Overmann J."/>
            <person name="Amann R."/>
            <person name="Jetten M.S.M."/>
            <person name="Mascher T."/>
            <person name="Medema M.H."/>
            <person name="Devos D.P."/>
            <person name="Kaster A.-K."/>
            <person name="Ovreas L."/>
            <person name="Rohde M."/>
            <person name="Galperin M.Y."/>
            <person name="Jogler C."/>
        </authorList>
    </citation>
    <scope>NUCLEOTIDE SEQUENCE [LARGE SCALE GENOMIC DNA]</scope>
    <source>
        <strain evidence="4 5">OJF2</strain>
    </source>
</reference>
<feature type="chain" id="PRO_5022830625" evidence="2">
    <location>
        <begin position="21"/>
        <end position="596"/>
    </location>
</feature>
<evidence type="ECO:0000313" key="5">
    <source>
        <dbReference type="Proteomes" id="UP000324233"/>
    </source>
</evidence>
<proteinExistence type="predicted"/>
<dbReference type="SUPFAM" id="SSF51338">
    <property type="entry name" value="Composite domain of metallo-dependent hydrolases"/>
    <property type="match status" value="1"/>
</dbReference>
<dbReference type="AlphaFoldDB" id="A0A5B9W4T2"/>
<evidence type="ECO:0000313" key="4">
    <source>
        <dbReference type="EMBL" id="QEH35020.1"/>
    </source>
</evidence>
<evidence type="ECO:0000259" key="3">
    <source>
        <dbReference type="Pfam" id="PF07969"/>
    </source>
</evidence>
<dbReference type="Pfam" id="PF07969">
    <property type="entry name" value="Amidohydro_3"/>
    <property type="match status" value="2"/>
</dbReference>
<feature type="domain" description="Amidohydrolase 3" evidence="3">
    <location>
        <begin position="459"/>
        <end position="547"/>
    </location>
</feature>
<dbReference type="InterPro" id="IPR011059">
    <property type="entry name" value="Metal-dep_hydrolase_composite"/>
</dbReference>
<dbReference type="RefSeq" id="WP_148594869.1">
    <property type="nucleotide sequence ID" value="NZ_CP042997.1"/>
</dbReference>
<feature type="signal peptide" evidence="2">
    <location>
        <begin position="1"/>
        <end position="20"/>
    </location>
</feature>
<feature type="region of interest" description="Disordered" evidence="1">
    <location>
        <begin position="550"/>
        <end position="596"/>
    </location>
</feature>
<dbReference type="OrthoDB" id="9775607at2"/>
<dbReference type="PANTHER" id="PTHR11647">
    <property type="entry name" value="HYDRANTOINASE/DIHYDROPYRIMIDINASE FAMILY MEMBER"/>
    <property type="match status" value="1"/>
</dbReference>
<dbReference type="GO" id="GO:0047421">
    <property type="term" value="F:N-acyl-D-glutamate deacylase activity"/>
    <property type="evidence" value="ECO:0007669"/>
    <property type="project" value="UniProtKB-EC"/>
</dbReference>
<dbReference type="SUPFAM" id="SSF51556">
    <property type="entry name" value="Metallo-dependent hydrolases"/>
    <property type="match status" value="1"/>
</dbReference>
<dbReference type="Gene3D" id="3.20.20.140">
    <property type="entry name" value="Metal-dependent hydrolases"/>
    <property type="match status" value="2"/>
</dbReference>
<sequence length="596" mass="64047" precursor="true">MKYGLLAALAASLASPTACSAGPPANPPAPYDIVIRGGRIVDGTGNPWRYADVAIRGDRIAVVGAVPADAAARRTIDARGLVVAPGFIDMHSHSDWLLLEDGGAPSKVRQGVTTEILGEDSSGGPQKGKMPPRAVSVKGVERKIATLGGYFDAVEAGGIATNVASYVGLGNLWGCVMGDSFDHPDKAQMEEIKALLAEALDDGAIGLSTMLAAPREMVSTTDDLVELGRVLRDRGGLFSSHIRNEGGEVFDAVREAIAVGERAGIRVDIIHLKIADRRLWGRMREIIELIERARARGVDVQANVYPYTRGNNDLASIIPPWAHEGGRAALLKRLNDGASRQRMKAEIRAGIPGWYNHYLSVGGDWGRMLVSAKLSEANRRFEGQTMDRILALRAEGKSPAPDPLDQLFDFLIEEDGSIGTIYAHHTEEDMNLAMAPPWCSIGSDGSAFATEGPLHRGHPHPRNFGTFPRVLGVYVRERRTLRLEDAIRKMTSLNAAKAGLVDRGLLLPGQFADVTVFDPGRVIDRSTYLDPFLYPEGIAYVAVNGRLTLDNGRPTGERPGRALRRKPAAGEGRSARLSGSADLLAGRPERLVPAGP</sequence>
<dbReference type="EMBL" id="CP042997">
    <property type="protein sequence ID" value="QEH35020.1"/>
    <property type="molecule type" value="Genomic_DNA"/>
</dbReference>
<name>A0A5B9W4T2_9BACT</name>
<keyword evidence="4" id="KW-0378">Hydrolase</keyword>
<evidence type="ECO:0000256" key="1">
    <source>
        <dbReference type="SAM" id="MobiDB-lite"/>
    </source>
</evidence>
<dbReference type="GO" id="GO:0005829">
    <property type="term" value="C:cytosol"/>
    <property type="evidence" value="ECO:0007669"/>
    <property type="project" value="TreeGrafter"/>
</dbReference>
<feature type="domain" description="Amidohydrolase 3" evidence="3">
    <location>
        <begin position="74"/>
        <end position="123"/>
    </location>
</feature>
<gene>
    <name evidence="4" type="ORF">OJF2_35650</name>
</gene>
<dbReference type="InterPro" id="IPR032466">
    <property type="entry name" value="Metal_Hydrolase"/>
</dbReference>
<dbReference type="InterPro" id="IPR050378">
    <property type="entry name" value="Metallo-dep_Hydrolases_sf"/>
</dbReference>
<evidence type="ECO:0000256" key="2">
    <source>
        <dbReference type="SAM" id="SignalP"/>
    </source>
</evidence>
<accession>A0A5B9W4T2</accession>